<keyword evidence="1" id="KW-0812">Transmembrane</keyword>
<evidence type="ECO:0000313" key="3">
    <source>
        <dbReference type="Proteomes" id="UP000561045"/>
    </source>
</evidence>
<feature type="transmembrane region" description="Helical" evidence="1">
    <location>
        <begin position="166"/>
        <end position="186"/>
    </location>
</feature>
<dbReference type="RefSeq" id="WP_183635444.1">
    <property type="nucleotide sequence ID" value="NZ_BAABLE010000005.1"/>
</dbReference>
<evidence type="ECO:0000256" key="1">
    <source>
        <dbReference type="SAM" id="Phobius"/>
    </source>
</evidence>
<keyword evidence="1" id="KW-0472">Membrane</keyword>
<organism evidence="2 3">
    <name type="scientific">Niveibacterium umoris</name>
    <dbReference type="NCBI Taxonomy" id="1193620"/>
    <lineage>
        <taxon>Bacteria</taxon>
        <taxon>Pseudomonadati</taxon>
        <taxon>Pseudomonadota</taxon>
        <taxon>Betaproteobacteria</taxon>
        <taxon>Rhodocyclales</taxon>
        <taxon>Rhodocyclaceae</taxon>
        <taxon>Niveibacterium</taxon>
    </lineage>
</organism>
<reference evidence="2 3" key="1">
    <citation type="submission" date="2020-08" db="EMBL/GenBank/DDBJ databases">
        <title>Genomic Encyclopedia of Type Strains, Phase IV (KMG-IV): sequencing the most valuable type-strain genomes for metagenomic binning, comparative biology and taxonomic classification.</title>
        <authorList>
            <person name="Goeker M."/>
        </authorList>
    </citation>
    <scope>NUCLEOTIDE SEQUENCE [LARGE SCALE GENOMIC DNA]</scope>
    <source>
        <strain evidence="2 3">DSM 106739</strain>
    </source>
</reference>
<name>A0A840BQ30_9RHOO</name>
<proteinExistence type="predicted"/>
<feature type="transmembrane region" description="Helical" evidence="1">
    <location>
        <begin position="134"/>
        <end position="154"/>
    </location>
</feature>
<evidence type="ECO:0000313" key="2">
    <source>
        <dbReference type="EMBL" id="MBB4013579.1"/>
    </source>
</evidence>
<dbReference type="Proteomes" id="UP000561045">
    <property type="component" value="Unassembled WGS sequence"/>
</dbReference>
<accession>A0A840BQ30</accession>
<dbReference type="EMBL" id="JACIET010000002">
    <property type="protein sequence ID" value="MBB4013579.1"/>
    <property type="molecule type" value="Genomic_DNA"/>
</dbReference>
<protein>
    <submittedName>
        <fullName evidence="2">Uncharacterized protein</fullName>
    </submittedName>
</protein>
<dbReference type="AlphaFoldDB" id="A0A840BQ30"/>
<gene>
    <name evidence="2" type="ORF">GGR36_002925</name>
</gene>
<feature type="transmembrane region" description="Helical" evidence="1">
    <location>
        <begin position="69"/>
        <end position="91"/>
    </location>
</feature>
<keyword evidence="1" id="KW-1133">Transmembrane helix</keyword>
<feature type="transmembrane region" description="Helical" evidence="1">
    <location>
        <begin position="103"/>
        <end position="122"/>
    </location>
</feature>
<keyword evidence="3" id="KW-1185">Reference proteome</keyword>
<sequence length="196" mass="21394">MSSINGIGTTYIGCSAIGRDGSYVTTKWLSIVMPIVPLGSYRILPQSHETRHFPIYHSSAEFLATPVPLCWLHLLQVYGTYLAIVVFLSAIDLVDRNNAAGRVALHPFLSAILAAAFSVLAVRITRGIRRIGTLTNIIILLAVLTFSFLLASGMSKVPEQSWKTMYFFWGGYALLALIGFPGGKGAGHAQRKPSRR</sequence>
<comment type="caution">
    <text evidence="2">The sequence shown here is derived from an EMBL/GenBank/DDBJ whole genome shotgun (WGS) entry which is preliminary data.</text>
</comment>